<feature type="compositionally biased region" description="Polar residues" evidence="1">
    <location>
        <begin position="287"/>
        <end position="305"/>
    </location>
</feature>
<gene>
    <name evidence="2" type="ORF">C6P45_004559</name>
</gene>
<accession>A0A9P6WAW4</accession>
<sequence length="478" mass="53143">MTEEQRPIRLAVLGAESTGKTSFISRLTLNIVHESHYPTRDQTNWLFDYIPHSKLAKTILDGQAHERLLRRTPNSQRLEPIFKSPLVSPNVLLSPLVFQAFIDNYTTIKMQSKSKATSSNFFMKNLDLKKTNSNGDSTKDKNLQVRYASNNIASSTNSSSSNSSLSTSNASQTGVQMNQIIEDTDSTVPKNYIPPSYSPIPIDIIDTPGFNPQMVVPFLEVSLFRNLDKSILKGLANEPRQPVSTRSLLVASGASELNGKIDGYILVYSAIPEVSHHSLSLPPGYSDDSTGAKSHSSNQEQSAETNAGGYPILSNIRSCILDAWAEYVNYKDAWEKGKEDDIYSLLHNFKNIWKSQESESTKNSKIKDLRTFKTTLPRIDLNPASPTSPPPCIIICTHVNEPLASPVLIKKGRDLATQWNCGFVGVNNISDFNVDVALSLIIKEIVEKEKLLSQRKKSTVEANNEYVNDNMFTNLIKN</sequence>
<protein>
    <submittedName>
        <fullName evidence="2">Uncharacterized protein</fullName>
    </submittedName>
</protein>
<dbReference type="AlphaFoldDB" id="A0A9P6WAW4"/>
<proteinExistence type="predicted"/>
<keyword evidence="3" id="KW-1185">Reference proteome</keyword>
<dbReference type="EMBL" id="PUHR01000063">
    <property type="protein sequence ID" value="KAG0668588.1"/>
    <property type="molecule type" value="Genomic_DNA"/>
</dbReference>
<organism evidence="2 3">
    <name type="scientific">Maudiozyma exigua</name>
    <name type="common">Yeast</name>
    <name type="synonym">Kazachstania exigua</name>
    <dbReference type="NCBI Taxonomy" id="34358"/>
    <lineage>
        <taxon>Eukaryota</taxon>
        <taxon>Fungi</taxon>
        <taxon>Dikarya</taxon>
        <taxon>Ascomycota</taxon>
        <taxon>Saccharomycotina</taxon>
        <taxon>Saccharomycetes</taxon>
        <taxon>Saccharomycetales</taxon>
        <taxon>Saccharomycetaceae</taxon>
        <taxon>Maudiozyma</taxon>
    </lineage>
</organism>
<dbReference type="InterPro" id="IPR027417">
    <property type="entry name" value="P-loop_NTPase"/>
</dbReference>
<name>A0A9P6WAW4_MAUEX</name>
<feature type="compositionally biased region" description="Low complexity" evidence="1">
    <location>
        <begin position="152"/>
        <end position="171"/>
    </location>
</feature>
<evidence type="ECO:0000313" key="3">
    <source>
        <dbReference type="Proteomes" id="UP000750334"/>
    </source>
</evidence>
<dbReference type="Proteomes" id="UP000750334">
    <property type="component" value="Unassembled WGS sequence"/>
</dbReference>
<comment type="caution">
    <text evidence="2">The sequence shown here is derived from an EMBL/GenBank/DDBJ whole genome shotgun (WGS) entry which is preliminary data.</text>
</comment>
<evidence type="ECO:0000256" key="1">
    <source>
        <dbReference type="SAM" id="MobiDB-lite"/>
    </source>
</evidence>
<dbReference type="OrthoDB" id="3995714at2759"/>
<feature type="region of interest" description="Disordered" evidence="1">
    <location>
        <begin position="152"/>
        <end position="174"/>
    </location>
</feature>
<reference evidence="2 3" key="1">
    <citation type="submission" date="2020-11" db="EMBL/GenBank/DDBJ databases">
        <title>Kefir isolates.</title>
        <authorList>
            <person name="Marcisauskas S."/>
            <person name="Kim Y."/>
            <person name="Blasche S."/>
        </authorList>
    </citation>
    <scope>NUCLEOTIDE SEQUENCE [LARGE SCALE GENOMIC DNA]</scope>
    <source>
        <strain evidence="2 3">OG2</strain>
    </source>
</reference>
<feature type="region of interest" description="Disordered" evidence="1">
    <location>
        <begin position="279"/>
        <end position="307"/>
    </location>
</feature>
<evidence type="ECO:0000313" key="2">
    <source>
        <dbReference type="EMBL" id="KAG0668588.1"/>
    </source>
</evidence>
<dbReference type="SUPFAM" id="SSF52540">
    <property type="entry name" value="P-loop containing nucleoside triphosphate hydrolases"/>
    <property type="match status" value="1"/>
</dbReference>